<comment type="caution">
    <text evidence="1">The sequence shown here is derived from an EMBL/GenBank/DDBJ whole genome shotgun (WGS) entry which is preliminary data.</text>
</comment>
<gene>
    <name evidence="1" type="ORF">ColSpa_02774</name>
</gene>
<protein>
    <submittedName>
        <fullName evidence="1">Uncharacterized protein</fullName>
    </submittedName>
</protein>
<evidence type="ECO:0000313" key="2">
    <source>
        <dbReference type="Proteomes" id="UP001055115"/>
    </source>
</evidence>
<proteinExistence type="predicted"/>
<sequence>MDHDEDAKPNMMALDMNSNMSATGSVRSESLGAFDPVTQQNGSKPPIKRRAPIACRRFVPYIRHWASP</sequence>
<dbReference type="RefSeq" id="XP_049124943.1">
    <property type="nucleotide sequence ID" value="XM_049268986.1"/>
</dbReference>
<dbReference type="EMBL" id="BQXU01000005">
    <property type="protein sequence ID" value="GKT42593.1"/>
    <property type="molecule type" value="Genomic_DNA"/>
</dbReference>
<name>A0AA37NZT8_9PEZI</name>
<keyword evidence="2" id="KW-1185">Reference proteome</keyword>
<accession>A0AA37NZT8</accession>
<dbReference type="AlphaFoldDB" id="A0AA37NZT8"/>
<organism evidence="1 2">
    <name type="scientific">Colletotrichum spaethianum</name>
    <dbReference type="NCBI Taxonomy" id="700344"/>
    <lineage>
        <taxon>Eukaryota</taxon>
        <taxon>Fungi</taxon>
        <taxon>Dikarya</taxon>
        <taxon>Ascomycota</taxon>
        <taxon>Pezizomycotina</taxon>
        <taxon>Sordariomycetes</taxon>
        <taxon>Hypocreomycetidae</taxon>
        <taxon>Glomerellales</taxon>
        <taxon>Glomerellaceae</taxon>
        <taxon>Colletotrichum</taxon>
        <taxon>Colletotrichum spaethianum species complex</taxon>
    </lineage>
</organism>
<evidence type="ECO:0000313" key="1">
    <source>
        <dbReference type="EMBL" id="GKT42593.1"/>
    </source>
</evidence>
<dbReference type="Proteomes" id="UP001055115">
    <property type="component" value="Unassembled WGS sequence"/>
</dbReference>
<reference evidence="1 2" key="1">
    <citation type="submission" date="2022-03" db="EMBL/GenBank/DDBJ databases">
        <title>Genome data of Colletotrichum spp.</title>
        <authorList>
            <person name="Utami Y.D."/>
            <person name="Hiruma K."/>
        </authorList>
    </citation>
    <scope>NUCLEOTIDE SEQUENCE [LARGE SCALE GENOMIC DNA]</scope>
    <source>
        <strain evidence="1 2">MAFF 239500</strain>
    </source>
</reference>
<dbReference type="GeneID" id="73323576"/>